<feature type="domain" description="Squalene cyclase C-terminal" evidence="4">
    <location>
        <begin position="351"/>
        <end position="488"/>
    </location>
</feature>
<keyword evidence="6" id="KW-1185">Reference proteome</keyword>
<dbReference type="GO" id="GO:0016829">
    <property type="term" value="F:lyase activity"/>
    <property type="evidence" value="ECO:0007669"/>
    <property type="project" value="UniProtKB-KW"/>
</dbReference>
<dbReference type="OrthoDB" id="5484461at2"/>
<dbReference type="EMBL" id="PVNK01000148">
    <property type="protein sequence ID" value="PRP97863.1"/>
    <property type="molecule type" value="Genomic_DNA"/>
</dbReference>
<dbReference type="UniPathway" id="UPA00337"/>
<evidence type="ECO:0000259" key="4">
    <source>
        <dbReference type="Pfam" id="PF13243"/>
    </source>
</evidence>
<accession>A0A2S9XYE3</accession>
<protein>
    <submittedName>
        <fullName evidence="5">Sporulenol synthase</fullName>
        <ecNumber evidence="5">4.2.1.137</ecNumber>
    </submittedName>
</protein>
<dbReference type="RefSeq" id="WP_146155734.1">
    <property type="nucleotide sequence ID" value="NZ_PVNK01000148.1"/>
</dbReference>
<evidence type="ECO:0000256" key="2">
    <source>
        <dbReference type="ARBA" id="ARBA00009755"/>
    </source>
</evidence>
<dbReference type="SUPFAM" id="SSF48239">
    <property type="entry name" value="Terpenoid cyclases/Protein prenyltransferases"/>
    <property type="match status" value="2"/>
</dbReference>
<organism evidence="5 6">
    <name type="scientific">Enhygromyxa salina</name>
    <dbReference type="NCBI Taxonomy" id="215803"/>
    <lineage>
        <taxon>Bacteria</taxon>
        <taxon>Pseudomonadati</taxon>
        <taxon>Myxococcota</taxon>
        <taxon>Polyangia</taxon>
        <taxon>Nannocystales</taxon>
        <taxon>Nannocystaceae</taxon>
        <taxon>Enhygromyxa</taxon>
    </lineage>
</organism>
<comment type="caution">
    <text evidence="5">The sequence shown here is derived from an EMBL/GenBank/DDBJ whole genome shotgun (WGS) entry which is preliminary data.</text>
</comment>
<dbReference type="GO" id="GO:0016866">
    <property type="term" value="F:intramolecular transferase activity"/>
    <property type="evidence" value="ECO:0007669"/>
    <property type="project" value="InterPro"/>
</dbReference>
<dbReference type="InterPro" id="IPR008930">
    <property type="entry name" value="Terpenoid_cyclase/PrenylTrfase"/>
</dbReference>
<evidence type="ECO:0000313" key="6">
    <source>
        <dbReference type="Proteomes" id="UP000237968"/>
    </source>
</evidence>
<reference evidence="5 6" key="1">
    <citation type="submission" date="2018-03" db="EMBL/GenBank/DDBJ databases">
        <title>Draft Genome Sequences of the Obligatory Marine Myxobacteria Enhygromyxa salina SWB005.</title>
        <authorList>
            <person name="Poehlein A."/>
            <person name="Moghaddam J.A."/>
            <person name="Harms H."/>
            <person name="Alanjari M."/>
            <person name="Koenig G.M."/>
            <person name="Daniel R."/>
            <person name="Schaeberle T.F."/>
        </authorList>
    </citation>
    <scope>NUCLEOTIDE SEQUENCE [LARGE SCALE GENOMIC DNA]</scope>
    <source>
        <strain evidence="5 6">SWB005</strain>
    </source>
</reference>
<comment type="similarity">
    <text evidence="2">Belongs to the terpene cyclase/mutase family.</text>
</comment>
<sequence>MLTSSLVCVRAVPARPVLARPVLDARDRLAERVLHSINAEGAIRGECESRVLESVLALCLMQRLDVHPVARERIVGYLQSQWFEQRLDPFHHALTASVLGWSAQVTLPEAVNAYLDGFEHFTSRRKRIFFNVVLEAVSGEDLALGLSERDFATGPKHQRWVMMLMRALEVLYFVGRGQPERVRDADLRALLETTEPDPNGTWEQYLLGHLVALLALSQIPKHAGEVVRRVDHLLEHQRPDGGFAFITSMEVFATSTAGLGLVGAGCEAASLYPAGDFLVRHQQPDGGWGYAIGVRQTDIDDTSYCVEFLRSLDPRRYRHAISRAEHYLLGMQSPDGGFPTFVTGSSSEVAMTAAALNALAPSKQRYPEVLRRGIKYILDNQAPDGTFERSWSCAHSNAIFRALLAIQALREGMSEAERVTAERRAMSYLRLSQNNDGGWGHVIGDESDAISSAYALITLSHFDAEFTIGRGVDYFIQQQQGNGGYLSKPDGSGPRPIAYDVPVLADNFALIALNHVISTHPRK</sequence>
<dbReference type="CDD" id="cd00688">
    <property type="entry name" value="ISOPREN_C2_like"/>
    <property type="match status" value="1"/>
</dbReference>
<dbReference type="Gene3D" id="1.50.10.20">
    <property type="match status" value="2"/>
</dbReference>
<dbReference type="AlphaFoldDB" id="A0A2S9XYE3"/>
<dbReference type="InterPro" id="IPR018333">
    <property type="entry name" value="Squalene_cyclase"/>
</dbReference>
<dbReference type="GO" id="GO:0005811">
    <property type="term" value="C:lipid droplet"/>
    <property type="evidence" value="ECO:0007669"/>
    <property type="project" value="InterPro"/>
</dbReference>
<keyword evidence="5" id="KW-0456">Lyase</keyword>
<dbReference type="Pfam" id="PF13243">
    <property type="entry name" value="SQHop_cyclase_C"/>
    <property type="match status" value="1"/>
</dbReference>
<gene>
    <name evidence="5" type="primary">sqhC</name>
    <name evidence="5" type="ORF">ENSA5_30960</name>
</gene>
<dbReference type="Proteomes" id="UP000237968">
    <property type="component" value="Unassembled WGS sequence"/>
</dbReference>
<dbReference type="PANTHER" id="PTHR11764:SF20">
    <property type="entry name" value="LANOSTEROL SYNTHASE"/>
    <property type="match status" value="1"/>
</dbReference>
<proteinExistence type="inferred from homology"/>
<dbReference type="GO" id="GO:0016104">
    <property type="term" value="P:triterpenoid biosynthetic process"/>
    <property type="evidence" value="ECO:0007669"/>
    <property type="project" value="InterPro"/>
</dbReference>
<evidence type="ECO:0000313" key="5">
    <source>
        <dbReference type="EMBL" id="PRP97863.1"/>
    </source>
</evidence>
<dbReference type="EC" id="4.2.1.137" evidence="5"/>
<keyword evidence="3" id="KW-0677">Repeat</keyword>
<dbReference type="PANTHER" id="PTHR11764">
    <property type="entry name" value="TERPENE CYCLASE/MUTASE FAMILY MEMBER"/>
    <property type="match status" value="1"/>
</dbReference>
<name>A0A2S9XYE3_9BACT</name>
<comment type="pathway">
    <text evidence="1">Secondary metabolite biosynthesis; hopanoid biosynthesis.</text>
</comment>
<evidence type="ECO:0000256" key="1">
    <source>
        <dbReference type="ARBA" id="ARBA00004999"/>
    </source>
</evidence>
<evidence type="ECO:0000256" key="3">
    <source>
        <dbReference type="ARBA" id="ARBA00022737"/>
    </source>
</evidence>
<dbReference type="InterPro" id="IPR032696">
    <property type="entry name" value="SQ_cyclase_C"/>
</dbReference>